<protein>
    <submittedName>
        <fullName evidence="2">Uncharacterized protein</fullName>
    </submittedName>
</protein>
<dbReference type="EMBL" id="CP119316">
    <property type="protein sequence ID" value="WEK46694.1"/>
    <property type="molecule type" value="Genomic_DNA"/>
</dbReference>
<evidence type="ECO:0000256" key="1">
    <source>
        <dbReference type="SAM" id="SignalP"/>
    </source>
</evidence>
<sequence length="246" mass="28051">MRRALFALAALAVPAAAEGGSHPDFSGNWKRYPTVAEPDSVDPRYAPTPIPDPPLKPQFKAAWDVQQKKLAARVEEGQPAGDNYVHCIPDGMPAMMMGMFPMEVMQRPDQVNITQEAFNQTRRIYMDQPLPKWDEIDPSFFGRSVGHWEGDTLVVETTGIKDYVTFRWAPHSESMKITERISLLAPDHLKDEVTVEDDHLEKPWAWAWTFQRMNGYKLQEYVCEDNREYIDENGGQKLRIDGDASP</sequence>
<organism evidence="2 3">
    <name type="scientific">Candidatus Andeanibacterium colombiense</name>
    <dbReference type="NCBI Taxonomy" id="3121345"/>
    <lineage>
        <taxon>Bacteria</taxon>
        <taxon>Pseudomonadati</taxon>
        <taxon>Pseudomonadota</taxon>
        <taxon>Alphaproteobacteria</taxon>
        <taxon>Sphingomonadales</taxon>
        <taxon>Sphingomonadaceae</taxon>
        <taxon>Candidatus Andeanibacterium</taxon>
    </lineage>
</organism>
<dbReference type="KEGG" id="acob:P0Y56_17070"/>
<evidence type="ECO:0000313" key="3">
    <source>
        <dbReference type="Proteomes" id="UP001218362"/>
    </source>
</evidence>
<keyword evidence="1" id="KW-0732">Signal</keyword>
<dbReference type="AlphaFoldDB" id="A0AAJ5X651"/>
<name>A0AAJ5X651_9SPHN</name>
<evidence type="ECO:0000313" key="2">
    <source>
        <dbReference type="EMBL" id="WEK46694.1"/>
    </source>
</evidence>
<accession>A0AAJ5X651</accession>
<reference evidence="2" key="1">
    <citation type="submission" date="2023-03" db="EMBL/GenBank/DDBJ databases">
        <title>Andean soil-derived lignocellulolytic bacterial consortium as a source of novel taxa and putative plastic-active enzymes.</title>
        <authorList>
            <person name="Diaz-Garcia L."/>
            <person name="Chuvochina M."/>
            <person name="Feuerriegel G."/>
            <person name="Bunk B."/>
            <person name="Sproer C."/>
            <person name="Streit W.R."/>
            <person name="Rodriguez L.M."/>
            <person name="Overmann J."/>
            <person name="Jimenez D.J."/>
        </authorList>
    </citation>
    <scope>NUCLEOTIDE SEQUENCE</scope>
    <source>
        <strain evidence="2">MAG 26</strain>
    </source>
</reference>
<proteinExistence type="predicted"/>
<feature type="signal peptide" evidence="1">
    <location>
        <begin position="1"/>
        <end position="17"/>
    </location>
</feature>
<gene>
    <name evidence="2" type="ORF">P0Y56_17070</name>
</gene>
<feature type="chain" id="PRO_5042476743" evidence="1">
    <location>
        <begin position="18"/>
        <end position="246"/>
    </location>
</feature>
<dbReference type="Proteomes" id="UP001218362">
    <property type="component" value="Chromosome"/>
</dbReference>